<dbReference type="GO" id="GO:0009252">
    <property type="term" value="P:peptidoglycan biosynthetic process"/>
    <property type="evidence" value="ECO:0007669"/>
    <property type="project" value="UniProtKB-KW"/>
</dbReference>
<evidence type="ECO:0000313" key="12">
    <source>
        <dbReference type="EMBL" id="SVB28499.1"/>
    </source>
</evidence>
<dbReference type="PANTHER" id="PTHR30627:SF2">
    <property type="entry name" value="PEPTIDOGLYCAN D,D-TRANSPEPTIDASE MRDA"/>
    <property type="match status" value="1"/>
</dbReference>
<evidence type="ECO:0000259" key="10">
    <source>
        <dbReference type="Pfam" id="PF00905"/>
    </source>
</evidence>
<keyword evidence="7" id="KW-1133">Transmembrane helix</keyword>
<feature type="non-terminal residue" evidence="12">
    <location>
        <position position="434"/>
    </location>
</feature>
<keyword evidence="5" id="KW-0133">Cell shape</keyword>
<accession>A0A382CRJ9</accession>
<keyword evidence="4" id="KW-0812">Transmembrane</keyword>
<dbReference type="Pfam" id="PF03717">
    <property type="entry name" value="PBP_dimer"/>
    <property type="match status" value="1"/>
</dbReference>
<name>A0A382CRJ9_9ZZZZ</name>
<dbReference type="InterPro" id="IPR050515">
    <property type="entry name" value="Beta-lactam/transpept"/>
</dbReference>
<organism evidence="12">
    <name type="scientific">marine metagenome</name>
    <dbReference type="NCBI Taxonomy" id="408172"/>
    <lineage>
        <taxon>unclassified sequences</taxon>
        <taxon>metagenomes</taxon>
        <taxon>ecological metagenomes</taxon>
    </lineage>
</organism>
<dbReference type="Pfam" id="PF00905">
    <property type="entry name" value="Transpeptidase"/>
    <property type="match status" value="1"/>
</dbReference>
<feature type="domain" description="Penicillin-binding protein dimerisation" evidence="11">
    <location>
        <begin position="32"/>
        <end position="201"/>
    </location>
</feature>
<evidence type="ECO:0000256" key="9">
    <source>
        <dbReference type="ARBA" id="ARBA00023316"/>
    </source>
</evidence>
<dbReference type="EMBL" id="UINC01035690">
    <property type="protein sequence ID" value="SVB28499.1"/>
    <property type="molecule type" value="Genomic_DNA"/>
</dbReference>
<dbReference type="SUPFAM" id="SSF56519">
    <property type="entry name" value="Penicillin binding protein dimerisation domain"/>
    <property type="match status" value="1"/>
</dbReference>
<dbReference type="InterPro" id="IPR001460">
    <property type="entry name" value="PCN-bd_Tpept"/>
</dbReference>
<dbReference type="AlphaFoldDB" id="A0A382CRJ9"/>
<dbReference type="InterPro" id="IPR036138">
    <property type="entry name" value="PBP_dimer_sf"/>
</dbReference>
<dbReference type="PANTHER" id="PTHR30627">
    <property type="entry name" value="PEPTIDOGLYCAN D,D-TRANSPEPTIDASE"/>
    <property type="match status" value="1"/>
</dbReference>
<feature type="domain" description="Penicillin-binding protein transpeptidase" evidence="10">
    <location>
        <begin position="238"/>
        <end position="433"/>
    </location>
</feature>
<evidence type="ECO:0000256" key="4">
    <source>
        <dbReference type="ARBA" id="ARBA00022692"/>
    </source>
</evidence>
<reference evidence="12" key="1">
    <citation type="submission" date="2018-05" db="EMBL/GenBank/DDBJ databases">
        <authorList>
            <person name="Lanie J.A."/>
            <person name="Ng W.-L."/>
            <person name="Kazmierczak K.M."/>
            <person name="Andrzejewski T.M."/>
            <person name="Davidsen T.M."/>
            <person name="Wayne K.J."/>
            <person name="Tettelin H."/>
            <person name="Glass J.I."/>
            <person name="Rusch D."/>
            <person name="Podicherti R."/>
            <person name="Tsui H.-C.T."/>
            <person name="Winkler M.E."/>
        </authorList>
    </citation>
    <scope>NUCLEOTIDE SEQUENCE</scope>
</reference>
<protein>
    <recommendedName>
        <fullName evidence="13">Penicillin-binding protein 2</fullName>
    </recommendedName>
</protein>
<dbReference type="Gene3D" id="3.40.710.10">
    <property type="entry name" value="DD-peptidase/beta-lactamase superfamily"/>
    <property type="match status" value="1"/>
</dbReference>
<evidence type="ECO:0000256" key="6">
    <source>
        <dbReference type="ARBA" id="ARBA00022984"/>
    </source>
</evidence>
<keyword evidence="8" id="KW-0472">Membrane</keyword>
<dbReference type="GO" id="GO:0071555">
    <property type="term" value="P:cell wall organization"/>
    <property type="evidence" value="ECO:0007669"/>
    <property type="project" value="UniProtKB-KW"/>
</dbReference>
<dbReference type="GO" id="GO:0005886">
    <property type="term" value="C:plasma membrane"/>
    <property type="evidence" value="ECO:0007669"/>
    <property type="project" value="UniProtKB-SubCell"/>
</dbReference>
<evidence type="ECO:0000256" key="3">
    <source>
        <dbReference type="ARBA" id="ARBA00022475"/>
    </source>
</evidence>
<evidence type="ECO:0000259" key="11">
    <source>
        <dbReference type="Pfam" id="PF03717"/>
    </source>
</evidence>
<evidence type="ECO:0008006" key="13">
    <source>
        <dbReference type="Google" id="ProtNLM"/>
    </source>
</evidence>
<evidence type="ECO:0000256" key="7">
    <source>
        <dbReference type="ARBA" id="ARBA00022989"/>
    </source>
</evidence>
<evidence type="ECO:0000256" key="8">
    <source>
        <dbReference type="ARBA" id="ARBA00023136"/>
    </source>
</evidence>
<comment type="subcellular location">
    <subcellularLocation>
        <location evidence="2">Cell membrane</location>
    </subcellularLocation>
    <subcellularLocation>
        <location evidence="1">Membrane</location>
        <topology evidence="1">Single-pass membrane protein</topology>
    </subcellularLocation>
</comment>
<dbReference type="SUPFAM" id="SSF56601">
    <property type="entry name" value="beta-lactamase/transpeptidase-like"/>
    <property type="match status" value="1"/>
</dbReference>
<keyword evidence="6" id="KW-0573">Peptidoglycan synthesis</keyword>
<evidence type="ECO:0000256" key="2">
    <source>
        <dbReference type="ARBA" id="ARBA00004236"/>
    </source>
</evidence>
<sequence>MVLIFRFFQIQILGHDRYSRKANTNRIRKVTQTAPRGLILDRNGKILVDNYPTYVLTAIPGELSDKDSIFKAITKYIDLDTSIIKTNYKKYYSGRFTPTRLAKDLTFSQISRLEENRLGLEGIYYEQVPERYFPTKVKASHILGYVKEVDRSIKNKLKYEKDYELGDRIGWKGLEKQYEQYLNGEQGIYFYEVDAYSRVVGHALELEPQEPVPGLNIVTTLDLDVQYFIENLMKGKKGAIIVGNPGTGEILGAVSAPGYRPNLFTGLMLETEWETFLDDPDKPLINRLIQGVYPPGSIVKMITASHLLKNPDFDPTSFKYCDGHYQFGNRVFGCWWDTGHGDMDLSTAMLNSCDVYFYKNNKYFNLDELSESLKSFGFGQYTGIDIPGESKGIIPSIKFMNQRYGKSGWSRGALLNICIGQGELSVTPIQVFNY</sequence>
<proteinExistence type="predicted"/>
<dbReference type="GO" id="GO:0008360">
    <property type="term" value="P:regulation of cell shape"/>
    <property type="evidence" value="ECO:0007669"/>
    <property type="project" value="UniProtKB-KW"/>
</dbReference>
<dbReference type="InterPro" id="IPR005311">
    <property type="entry name" value="PBP_dimer"/>
</dbReference>
<keyword evidence="3" id="KW-1003">Cell membrane</keyword>
<evidence type="ECO:0000256" key="5">
    <source>
        <dbReference type="ARBA" id="ARBA00022960"/>
    </source>
</evidence>
<dbReference type="GO" id="GO:0071972">
    <property type="term" value="F:peptidoglycan L,D-transpeptidase activity"/>
    <property type="evidence" value="ECO:0007669"/>
    <property type="project" value="TreeGrafter"/>
</dbReference>
<dbReference type="GO" id="GO:0008658">
    <property type="term" value="F:penicillin binding"/>
    <property type="evidence" value="ECO:0007669"/>
    <property type="project" value="InterPro"/>
</dbReference>
<dbReference type="InterPro" id="IPR012338">
    <property type="entry name" value="Beta-lactam/transpept-like"/>
</dbReference>
<keyword evidence="9" id="KW-0961">Cell wall biogenesis/degradation</keyword>
<evidence type="ECO:0000256" key="1">
    <source>
        <dbReference type="ARBA" id="ARBA00004167"/>
    </source>
</evidence>
<gene>
    <name evidence="12" type="ORF">METZ01_LOCUS181353</name>
</gene>
<dbReference type="Gene3D" id="3.90.1310.10">
    <property type="entry name" value="Penicillin-binding protein 2a (Domain 2)"/>
    <property type="match status" value="1"/>
</dbReference>